<comment type="caution">
    <text evidence="7">The sequence shown here is derived from an EMBL/GenBank/DDBJ whole genome shotgun (WGS) entry which is preliminary data.</text>
</comment>
<dbReference type="Proteomes" id="UP000245119">
    <property type="component" value="Linkage Group LG6"/>
</dbReference>
<evidence type="ECO:0000256" key="5">
    <source>
        <dbReference type="PROSITE-ProRule" id="PRU00201"/>
    </source>
</evidence>
<comment type="caution">
    <text evidence="5">Lacks conserved residue(s) required for the propagation of feature annotation.</text>
</comment>
<evidence type="ECO:0000313" key="8">
    <source>
        <dbReference type="Proteomes" id="UP000245119"/>
    </source>
</evidence>
<dbReference type="PANTHER" id="PTHR11267">
    <property type="entry name" value="T-BOX PROTEIN-RELATED"/>
    <property type="match status" value="1"/>
</dbReference>
<dbReference type="STRING" id="400727.A0A2T7P4M5"/>
<keyword evidence="8" id="KW-1185">Reference proteome</keyword>
<feature type="domain" description="T-box" evidence="6">
    <location>
        <begin position="170"/>
        <end position="329"/>
    </location>
</feature>
<organism evidence="7 8">
    <name type="scientific">Pomacea canaliculata</name>
    <name type="common">Golden apple snail</name>
    <dbReference type="NCBI Taxonomy" id="400727"/>
    <lineage>
        <taxon>Eukaryota</taxon>
        <taxon>Metazoa</taxon>
        <taxon>Spiralia</taxon>
        <taxon>Lophotrochozoa</taxon>
        <taxon>Mollusca</taxon>
        <taxon>Gastropoda</taxon>
        <taxon>Caenogastropoda</taxon>
        <taxon>Architaenioglossa</taxon>
        <taxon>Ampullarioidea</taxon>
        <taxon>Ampullariidae</taxon>
        <taxon>Pomacea</taxon>
    </lineage>
</organism>
<dbReference type="InterPro" id="IPR036960">
    <property type="entry name" value="T-box_sf"/>
</dbReference>
<dbReference type="AlphaFoldDB" id="A0A2T7P4M5"/>
<keyword evidence="1" id="KW-0805">Transcription regulation</keyword>
<dbReference type="GO" id="GO:0001708">
    <property type="term" value="P:cell fate specification"/>
    <property type="evidence" value="ECO:0007669"/>
    <property type="project" value="TreeGrafter"/>
</dbReference>
<name>A0A2T7P4M5_POMCA</name>
<dbReference type="InterPro" id="IPR001699">
    <property type="entry name" value="TF_T-box"/>
</dbReference>
<dbReference type="PROSITE" id="PS50252">
    <property type="entry name" value="TBOX_3"/>
    <property type="match status" value="1"/>
</dbReference>
<dbReference type="SMART" id="SM00425">
    <property type="entry name" value="TBOX"/>
    <property type="match status" value="1"/>
</dbReference>
<evidence type="ECO:0000256" key="1">
    <source>
        <dbReference type="ARBA" id="ARBA00023015"/>
    </source>
</evidence>
<dbReference type="EMBL" id="PZQS01000006">
    <property type="protein sequence ID" value="PVD28377.1"/>
    <property type="molecule type" value="Genomic_DNA"/>
</dbReference>
<evidence type="ECO:0000313" key="7">
    <source>
        <dbReference type="EMBL" id="PVD28377.1"/>
    </source>
</evidence>
<evidence type="ECO:0000256" key="2">
    <source>
        <dbReference type="ARBA" id="ARBA00023125"/>
    </source>
</evidence>
<proteinExistence type="predicted"/>
<dbReference type="GO" id="GO:0000981">
    <property type="term" value="F:DNA-binding transcription factor activity, RNA polymerase II-specific"/>
    <property type="evidence" value="ECO:0007669"/>
    <property type="project" value="TreeGrafter"/>
</dbReference>
<dbReference type="InterPro" id="IPR008967">
    <property type="entry name" value="p53-like_TF_DNA-bd_sf"/>
</dbReference>
<dbReference type="Pfam" id="PF00907">
    <property type="entry name" value="T-box"/>
    <property type="match status" value="1"/>
</dbReference>
<dbReference type="GO" id="GO:0000978">
    <property type="term" value="F:RNA polymerase II cis-regulatory region sequence-specific DNA binding"/>
    <property type="evidence" value="ECO:0007669"/>
    <property type="project" value="InterPro"/>
</dbReference>
<reference evidence="7 8" key="1">
    <citation type="submission" date="2018-04" db="EMBL/GenBank/DDBJ databases">
        <title>The genome of golden apple snail Pomacea canaliculata provides insight into stress tolerance and invasive adaptation.</title>
        <authorList>
            <person name="Liu C."/>
            <person name="Liu B."/>
            <person name="Ren Y."/>
            <person name="Zhang Y."/>
            <person name="Wang H."/>
            <person name="Li S."/>
            <person name="Jiang F."/>
            <person name="Yin L."/>
            <person name="Zhang G."/>
            <person name="Qian W."/>
            <person name="Fan W."/>
        </authorList>
    </citation>
    <scope>NUCLEOTIDE SEQUENCE [LARGE SCALE GENOMIC DNA]</scope>
    <source>
        <strain evidence="7">SZHN2017</strain>
        <tissue evidence="7">Muscle</tissue>
    </source>
</reference>
<evidence type="ECO:0000259" key="6">
    <source>
        <dbReference type="PROSITE" id="PS50252"/>
    </source>
</evidence>
<comment type="subcellular location">
    <subcellularLocation>
        <location evidence="5">Nucleus</location>
    </subcellularLocation>
</comment>
<keyword evidence="2 5" id="KW-0238">DNA-binding</keyword>
<dbReference type="InterPro" id="IPR046360">
    <property type="entry name" value="T-box_DNA-bd"/>
</dbReference>
<protein>
    <recommendedName>
        <fullName evidence="6">T-box domain-containing protein</fullName>
    </recommendedName>
</protein>
<dbReference type="GO" id="GO:0000785">
    <property type="term" value="C:chromatin"/>
    <property type="evidence" value="ECO:0007669"/>
    <property type="project" value="TreeGrafter"/>
</dbReference>
<dbReference type="GO" id="GO:0045893">
    <property type="term" value="P:positive regulation of DNA-templated transcription"/>
    <property type="evidence" value="ECO:0007669"/>
    <property type="project" value="InterPro"/>
</dbReference>
<keyword evidence="3" id="KW-0804">Transcription</keyword>
<dbReference type="OrthoDB" id="7442607at2759"/>
<dbReference type="GO" id="GO:0005634">
    <property type="term" value="C:nucleus"/>
    <property type="evidence" value="ECO:0007669"/>
    <property type="project" value="UniProtKB-SubCell"/>
</dbReference>
<accession>A0A2T7P4M5</accession>
<dbReference type="SUPFAM" id="SSF49417">
    <property type="entry name" value="p53-like transcription factors"/>
    <property type="match status" value="1"/>
</dbReference>
<dbReference type="PRINTS" id="PR00937">
    <property type="entry name" value="TBOX"/>
</dbReference>
<dbReference type="Gene3D" id="2.60.40.820">
    <property type="entry name" value="Transcription factor, T-box"/>
    <property type="match status" value="1"/>
</dbReference>
<evidence type="ECO:0000256" key="3">
    <source>
        <dbReference type="ARBA" id="ARBA00023163"/>
    </source>
</evidence>
<keyword evidence="4 5" id="KW-0539">Nucleus</keyword>
<gene>
    <name evidence="7" type="ORF">C0Q70_10964</name>
</gene>
<evidence type="ECO:0000256" key="4">
    <source>
        <dbReference type="ARBA" id="ARBA00023242"/>
    </source>
</evidence>
<sequence>MLSVRAQNFSVARLLELKDVEQDANPRIQTCERRPADQTGVLQNDCLCVRRVLMSPHGYVVGNIAGCKHRFVDDKVWTDPRVYGGSEHISTCADSWQDRANESDAVWKEWEVTDERTKEEVDQSKKCAAVSPVSAPRFHGDEPSVSLLARKYSCGGQWSFSHSSSGVPLRMFPPIRLRFGGLEPNAHYTLWLEFAQCGTNKYRYVYHSSKWAVAGKAEPDHSEPRVYTHPDSPFSGRTLLSHGVSFERVKLTNNVHPSLGQVSLISMQKFQPRIHVEKMHKSPGNDATPVHFTFTFPQTSFIAVTAYQNQQQITQLKIARNPFAKGFRESGKSRHGVMAVFSSAFQERRTHQVNAAAAAEVQIVCPSVVSGHCLQESISVLSRCMELEDRKCSVKIHPEMWSHPTDPCYSPYEPRVSLKRMPCSVMLQEKQAAAVSNTINPSP</sequence>
<dbReference type="PANTHER" id="PTHR11267:SF207">
    <property type="entry name" value="OVER COMPENSATING MALES, ISOFORM A"/>
    <property type="match status" value="1"/>
</dbReference>